<dbReference type="InterPro" id="IPR000941">
    <property type="entry name" value="Enolase"/>
</dbReference>
<evidence type="ECO:0000256" key="1">
    <source>
        <dbReference type="ARBA" id="ARBA00005031"/>
    </source>
</evidence>
<comment type="function">
    <text evidence="9">Catalyzes the reversible conversion of 2-phosphoglycerate (2-PG) into phosphoenolpyruvate (PEP). It is essential for the degradation of carbohydrates via glycolysis.</text>
</comment>
<feature type="domain" description="Enolase N-terminal" evidence="13">
    <location>
        <begin position="4"/>
        <end position="134"/>
    </location>
</feature>
<evidence type="ECO:0000313" key="15">
    <source>
        <dbReference type="Proteomes" id="UP000034231"/>
    </source>
</evidence>
<feature type="binding site" evidence="9">
    <location>
        <position position="167"/>
    </location>
    <ligand>
        <name>(2R)-2-phosphoglycerate</name>
        <dbReference type="ChEBI" id="CHEBI:58289"/>
    </ligand>
</feature>
<evidence type="ECO:0000313" key="14">
    <source>
        <dbReference type="EMBL" id="KKQ50661.1"/>
    </source>
</evidence>
<dbReference type="SFLD" id="SFLDS00001">
    <property type="entry name" value="Enolase"/>
    <property type="match status" value="1"/>
</dbReference>
<dbReference type="SFLD" id="SFLDG00178">
    <property type="entry name" value="enolase"/>
    <property type="match status" value="1"/>
</dbReference>
<feature type="binding site" evidence="9 11">
    <location>
        <position position="290"/>
    </location>
    <ligand>
        <name>Mg(2+)</name>
        <dbReference type="ChEBI" id="CHEBI:18420"/>
    </ligand>
</feature>
<dbReference type="CDD" id="cd03313">
    <property type="entry name" value="enolase"/>
    <property type="match status" value="1"/>
</dbReference>
<reference evidence="14 15" key="1">
    <citation type="journal article" date="2015" name="Nature">
        <title>rRNA introns, odd ribosomes, and small enigmatic genomes across a large radiation of phyla.</title>
        <authorList>
            <person name="Brown C.T."/>
            <person name="Hug L.A."/>
            <person name="Thomas B.C."/>
            <person name="Sharon I."/>
            <person name="Castelle C.J."/>
            <person name="Singh A."/>
            <person name="Wilkins M.J."/>
            <person name="Williams K.H."/>
            <person name="Banfield J.F."/>
        </authorList>
    </citation>
    <scope>NUCLEOTIDE SEQUENCE [LARGE SCALE GENOMIC DNA]</scope>
</reference>
<dbReference type="SUPFAM" id="SSF51604">
    <property type="entry name" value="Enolase C-terminal domain-like"/>
    <property type="match status" value="1"/>
</dbReference>
<dbReference type="PRINTS" id="PR00148">
    <property type="entry name" value="ENOLASE"/>
</dbReference>
<dbReference type="Pfam" id="PF00113">
    <property type="entry name" value="Enolase_C"/>
    <property type="match status" value="1"/>
</dbReference>
<dbReference type="GO" id="GO:0005576">
    <property type="term" value="C:extracellular region"/>
    <property type="evidence" value="ECO:0007669"/>
    <property type="project" value="UniProtKB-SubCell"/>
</dbReference>
<evidence type="ECO:0000256" key="8">
    <source>
        <dbReference type="ARBA" id="ARBA00023239"/>
    </source>
</evidence>
<evidence type="ECO:0000256" key="11">
    <source>
        <dbReference type="PIRSR" id="PIRSR001400-3"/>
    </source>
</evidence>
<keyword evidence="8 9" id="KW-0456">Lyase</keyword>
<dbReference type="Pfam" id="PF03952">
    <property type="entry name" value="Enolase_N"/>
    <property type="match status" value="1"/>
</dbReference>
<keyword evidence="6 9" id="KW-0460">Magnesium</keyword>
<dbReference type="InterPro" id="IPR036849">
    <property type="entry name" value="Enolase-like_C_sf"/>
</dbReference>
<dbReference type="InterPro" id="IPR029017">
    <property type="entry name" value="Enolase-like_N"/>
</dbReference>
<evidence type="ECO:0000256" key="6">
    <source>
        <dbReference type="ARBA" id="ARBA00022842"/>
    </source>
</evidence>
<dbReference type="AlphaFoldDB" id="A0A0G0LDF9"/>
<dbReference type="GO" id="GO:0000287">
    <property type="term" value="F:magnesium ion binding"/>
    <property type="evidence" value="ECO:0007669"/>
    <property type="project" value="UniProtKB-UniRule"/>
</dbReference>
<dbReference type="SMART" id="SM01192">
    <property type="entry name" value="Enolase_C"/>
    <property type="match status" value="1"/>
</dbReference>
<dbReference type="UniPathway" id="UPA00109">
    <property type="reaction ID" value="UER00187"/>
</dbReference>
<dbReference type="GO" id="GO:0009986">
    <property type="term" value="C:cell surface"/>
    <property type="evidence" value="ECO:0007669"/>
    <property type="project" value="UniProtKB-SubCell"/>
</dbReference>
<comment type="similarity">
    <text evidence="2 9">Belongs to the enolase family.</text>
</comment>
<dbReference type="EMBL" id="LBTX01000003">
    <property type="protein sequence ID" value="KKQ50661.1"/>
    <property type="molecule type" value="Genomic_DNA"/>
</dbReference>
<accession>A0A0G0LDF9</accession>
<dbReference type="PATRIC" id="fig|1618488.3.peg.154"/>
<dbReference type="PIRSF" id="PIRSF001400">
    <property type="entry name" value="Enolase"/>
    <property type="match status" value="1"/>
</dbReference>
<comment type="cofactor">
    <cofactor evidence="9">
        <name>Mg(2+)</name>
        <dbReference type="ChEBI" id="CHEBI:18420"/>
    </cofactor>
    <text evidence="9">Binds a second Mg(2+) ion via substrate during catalysis.</text>
</comment>
<dbReference type="Gene3D" id="3.30.390.10">
    <property type="entry name" value="Enolase-like, N-terminal domain"/>
    <property type="match status" value="1"/>
</dbReference>
<feature type="active site" description="Proton donor" evidence="9 10">
    <location>
        <position position="209"/>
    </location>
</feature>
<organism evidence="14 15">
    <name type="scientific">Candidatus Shapirobacteria bacterium GW2011_GWE1_38_10</name>
    <dbReference type="NCBI Taxonomy" id="1618488"/>
    <lineage>
        <taxon>Bacteria</taxon>
        <taxon>Candidatus Shapironibacteriota</taxon>
    </lineage>
</organism>
<evidence type="ECO:0000259" key="12">
    <source>
        <dbReference type="SMART" id="SM01192"/>
    </source>
</evidence>
<gene>
    <name evidence="9" type="primary">eno</name>
    <name evidence="14" type="ORF">US68_C0003G0027</name>
</gene>
<evidence type="ECO:0000256" key="3">
    <source>
        <dbReference type="ARBA" id="ARBA00012058"/>
    </source>
</evidence>
<dbReference type="PANTHER" id="PTHR11902:SF1">
    <property type="entry name" value="ENOLASE"/>
    <property type="match status" value="1"/>
</dbReference>
<dbReference type="GO" id="GO:0006096">
    <property type="term" value="P:glycolytic process"/>
    <property type="evidence" value="ECO:0007669"/>
    <property type="project" value="UniProtKB-UniRule"/>
</dbReference>
<evidence type="ECO:0000259" key="13">
    <source>
        <dbReference type="SMART" id="SM01193"/>
    </source>
</evidence>
<feature type="binding site" evidence="9">
    <location>
        <position position="393"/>
    </location>
    <ligand>
        <name>(2R)-2-phosphoglycerate</name>
        <dbReference type="ChEBI" id="CHEBI:58289"/>
    </ligand>
</feature>
<dbReference type="InterPro" id="IPR020811">
    <property type="entry name" value="Enolase_N"/>
</dbReference>
<dbReference type="GO" id="GO:0000015">
    <property type="term" value="C:phosphopyruvate hydratase complex"/>
    <property type="evidence" value="ECO:0007669"/>
    <property type="project" value="InterPro"/>
</dbReference>
<feature type="binding site" evidence="9">
    <location>
        <position position="341"/>
    </location>
    <ligand>
        <name>(2R)-2-phosphoglycerate</name>
        <dbReference type="ChEBI" id="CHEBI:58289"/>
    </ligand>
</feature>
<evidence type="ECO:0000256" key="5">
    <source>
        <dbReference type="ARBA" id="ARBA00022525"/>
    </source>
</evidence>
<dbReference type="Proteomes" id="UP000034231">
    <property type="component" value="Unassembled WGS sequence"/>
</dbReference>
<evidence type="ECO:0000256" key="10">
    <source>
        <dbReference type="PIRSR" id="PIRSR001400-1"/>
    </source>
</evidence>
<evidence type="ECO:0000256" key="4">
    <source>
        <dbReference type="ARBA" id="ARBA00017068"/>
    </source>
</evidence>
<dbReference type="EC" id="4.2.1.11" evidence="3 9"/>
<evidence type="ECO:0000256" key="7">
    <source>
        <dbReference type="ARBA" id="ARBA00023152"/>
    </source>
</evidence>
<dbReference type="SUPFAM" id="SSF54826">
    <property type="entry name" value="Enolase N-terminal domain-like"/>
    <property type="match status" value="1"/>
</dbReference>
<dbReference type="SMART" id="SM01193">
    <property type="entry name" value="Enolase_N"/>
    <property type="match status" value="1"/>
</dbReference>
<comment type="caution">
    <text evidence="9">Lacks conserved residue(s) required for the propagation of feature annotation.</text>
</comment>
<dbReference type="HAMAP" id="MF_00318">
    <property type="entry name" value="Enolase"/>
    <property type="match status" value="1"/>
</dbReference>
<feature type="active site" description="Proton acceptor" evidence="9 10">
    <location>
        <position position="341"/>
    </location>
</feature>
<comment type="subcellular location">
    <subcellularLocation>
        <location evidence="9">Cytoplasm</location>
    </subcellularLocation>
    <subcellularLocation>
        <location evidence="9">Secreted</location>
    </subcellularLocation>
    <subcellularLocation>
        <location evidence="9">Cell surface</location>
    </subcellularLocation>
    <text evidence="9">Fractions of enolase are present in both the cytoplasm and on the cell surface.</text>
</comment>
<dbReference type="GO" id="GO:0004634">
    <property type="term" value="F:phosphopyruvate hydratase activity"/>
    <property type="evidence" value="ECO:0007669"/>
    <property type="project" value="UniProtKB-UniRule"/>
</dbReference>
<feature type="binding site" evidence="9 11">
    <location>
        <position position="247"/>
    </location>
    <ligand>
        <name>Mg(2+)</name>
        <dbReference type="ChEBI" id="CHEBI:18420"/>
    </ligand>
</feature>
<feature type="domain" description="Enolase C-terminal TIM barrel" evidence="12">
    <location>
        <begin position="143"/>
        <end position="417"/>
    </location>
</feature>
<dbReference type="NCBIfam" id="TIGR01060">
    <property type="entry name" value="eno"/>
    <property type="match status" value="1"/>
</dbReference>
<feature type="binding site" evidence="9 11">
    <location>
        <position position="316"/>
    </location>
    <ligand>
        <name>Mg(2+)</name>
        <dbReference type="ChEBI" id="CHEBI:18420"/>
    </ligand>
</feature>
<comment type="cofactor">
    <cofactor evidence="11">
        <name>Mg(2+)</name>
        <dbReference type="ChEBI" id="CHEBI:18420"/>
    </cofactor>
    <text evidence="11">Mg(2+) is required for catalysis and for stabilizing the dimer.</text>
</comment>
<dbReference type="PANTHER" id="PTHR11902">
    <property type="entry name" value="ENOLASE"/>
    <property type="match status" value="1"/>
</dbReference>
<keyword evidence="7 9" id="KW-0324">Glycolysis</keyword>
<keyword evidence="9 11" id="KW-0479">Metal-binding</keyword>
<keyword evidence="5 9" id="KW-0964">Secreted</keyword>
<dbReference type="Gene3D" id="3.20.20.120">
    <property type="entry name" value="Enolase-like C-terminal domain"/>
    <property type="match status" value="1"/>
</dbReference>
<comment type="catalytic activity">
    <reaction evidence="9">
        <text>(2R)-2-phosphoglycerate = phosphoenolpyruvate + H2O</text>
        <dbReference type="Rhea" id="RHEA:10164"/>
        <dbReference type="ChEBI" id="CHEBI:15377"/>
        <dbReference type="ChEBI" id="CHEBI:58289"/>
        <dbReference type="ChEBI" id="CHEBI:58702"/>
        <dbReference type="EC" id="4.2.1.11"/>
    </reaction>
</comment>
<comment type="pathway">
    <text evidence="1 9">Carbohydrate degradation; glycolysis; pyruvate from D-glyceraldehyde 3-phosphate: step 4/5.</text>
</comment>
<keyword evidence="9" id="KW-0963">Cytoplasm</keyword>
<dbReference type="SFLD" id="SFLDF00002">
    <property type="entry name" value="enolase"/>
    <property type="match status" value="1"/>
</dbReference>
<protein>
    <recommendedName>
        <fullName evidence="4 9">Enolase</fullName>
        <ecNumber evidence="3 9">4.2.1.11</ecNumber>
    </recommendedName>
    <alternativeName>
        <fullName evidence="9">2-phospho-D-glycerate hydro-lyase</fullName>
    </alternativeName>
    <alternativeName>
        <fullName evidence="9">2-phosphoglycerate dehydratase</fullName>
    </alternativeName>
</protein>
<dbReference type="InterPro" id="IPR020810">
    <property type="entry name" value="Enolase_C"/>
</dbReference>
<evidence type="ECO:0000256" key="2">
    <source>
        <dbReference type="ARBA" id="ARBA00009604"/>
    </source>
</evidence>
<comment type="caution">
    <text evidence="14">The sequence shown here is derived from an EMBL/GenBank/DDBJ whole genome shotgun (WGS) entry which is preliminary data.</text>
</comment>
<name>A0A0G0LDF9_9BACT</name>
<evidence type="ECO:0000256" key="9">
    <source>
        <dbReference type="HAMAP-Rule" id="MF_00318"/>
    </source>
</evidence>
<proteinExistence type="inferred from homology"/>
<sequence length="417" mass="45224">MSKIKTIKAREILASGGAPTLEVTVTLESGVVGEASVSYGASAGSHESTVLLDGDQKRYGGKGMLLAVKNINEIIGAKLLGLEAGEQRALDKMMVDMDGTENKGKLGGNAILGVSMAVARAAANEANLPLYKYLQQSFNLVPINTLPKPMIVMIEGGKHAADSTDLQEYLVAAMGNKSAAENIRIEMEIYEALKKILKREGKSTNVGNEGAFAPSGLSSNEKPIEYLVEAIKNAGYIPGVDAGISIDAAASEFFTEGKYNLKIENKVLSGTELIEYYLPWLTKYPMVSFEDMLDEDDWENWVELTGRIGNMPNIADDLTATNMKRWQKAIEMKAANAILIKLNQAGTVSETIDCCIEAKENSMWTVPSHRGGGESNDTFMVDLAVAVGSEYIKVGPTRGERVCKYNRLMRIEEEMEG</sequence>